<proteinExistence type="predicted"/>
<evidence type="ECO:0000256" key="1">
    <source>
        <dbReference type="ARBA" id="ARBA00022676"/>
    </source>
</evidence>
<dbReference type="OrthoDB" id="182122at2"/>
<dbReference type="KEGG" id="dcm:NIES806_21320"/>
<dbReference type="Pfam" id="PF04577">
    <property type="entry name" value="Glyco_transf_61"/>
    <property type="match status" value="1"/>
</dbReference>
<evidence type="ECO:0000313" key="6">
    <source>
        <dbReference type="Proteomes" id="UP000218702"/>
    </source>
</evidence>
<evidence type="ECO:0000256" key="3">
    <source>
        <dbReference type="ARBA" id="ARBA00023180"/>
    </source>
</evidence>
<evidence type="ECO:0000259" key="4">
    <source>
        <dbReference type="Pfam" id="PF04577"/>
    </source>
</evidence>
<dbReference type="AlphaFoldDB" id="A0A1Z4V374"/>
<keyword evidence="3" id="KW-0325">Glycoprotein</keyword>
<dbReference type="RefSeq" id="WP_096667114.1">
    <property type="nucleotide sequence ID" value="NZ_AP018316.1"/>
</dbReference>
<sequence length="430" mass="50314">MNKVGRYVQELLIFKLIYPILLRYIDENLITMTEEMEKDKMENNIPKLEAEYEQLPILRLIYSILFNYLHTNLITREDLLQQCQKENNLYQFQYDEVVQIEPAISYQKIPATFREKEGKFEFTNPFAVVVKNVELLGIYGIGFTEDKNIILETVLDRVDVLEHTAISTMKAGFNSQYIATIDKIEYFDLACSFVNYWSHLYAHWIYEALTRLEVLEYYSQKTGKKPVLIIDKDIPSWKIRSLELMGYGLENYIQWNGYRAKVNELVICSKRREGGRISIKACHWVRERILSNVDTYANPNLVLSPNIFISRKKANARRILNEEEVSNTLDKMDFVPYVLEDLDFADQVKLFAQAKFIIAPHGGGVTNIIFSQNLNLIELFGQKISHFYYTVAKGLGFDYACMFCEVKNEDIIVNCEELSRMVDKMTKNRI</sequence>
<evidence type="ECO:0000256" key="2">
    <source>
        <dbReference type="ARBA" id="ARBA00022679"/>
    </source>
</evidence>
<feature type="domain" description="Glycosyltransferase 61 catalytic" evidence="4">
    <location>
        <begin position="201"/>
        <end position="372"/>
    </location>
</feature>
<evidence type="ECO:0000313" key="5">
    <source>
        <dbReference type="EMBL" id="BAZ85928.1"/>
    </source>
</evidence>
<dbReference type="PANTHER" id="PTHR20961">
    <property type="entry name" value="GLYCOSYLTRANSFERASE"/>
    <property type="match status" value="1"/>
</dbReference>
<keyword evidence="2" id="KW-0808">Transferase</keyword>
<name>A0A1Z4V374_9CYAN</name>
<dbReference type="InterPro" id="IPR049625">
    <property type="entry name" value="Glyco_transf_61_cat"/>
</dbReference>
<dbReference type="InterPro" id="IPR007657">
    <property type="entry name" value="Glycosyltransferase_61"/>
</dbReference>
<dbReference type="Proteomes" id="UP000218702">
    <property type="component" value="Chromosome"/>
</dbReference>
<accession>A0A1Z4V374</accession>
<dbReference type="GO" id="GO:0016757">
    <property type="term" value="F:glycosyltransferase activity"/>
    <property type="evidence" value="ECO:0007669"/>
    <property type="project" value="UniProtKB-KW"/>
</dbReference>
<protein>
    <submittedName>
        <fullName evidence="5">TPR domain protein</fullName>
    </submittedName>
</protein>
<organism evidence="5 6">
    <name type="scientific">Dolichospermum compactum NIES-806</name>
    <dbReference type="NCBI Taxonomy" id="1973481"/>
    <lineage>
        <taxon>Bacteria</taxon>
        <taxon>Bacillati</taxon>
        <taxon>Cyanobacteriota</taxon>
        <taxon>Cyanophyceae</taxon>
        <taxon>Nostocales</taxon>
        <taxon>Aphanizomenonaceae</taxon>
        <taxon>Dolichospermum</taxon>
        <taxon>Dolichospermum compactum</taxon>
    </lineage>
</organism>
<dbReference type="EMBL" id="AP018316">
    <property type="protein sequence ID" value="BAZ85928.1"/>
    <property type="molecule type" value="Genomic_DNA"/>
</dbReference>
<keyword evidence="1" id="KW-0328">Glycosyltransferase</keyword>
<keyword evidence="6" id="KW-1185">Reference proteome</keyword>
<reference evidence="5 6" key="1">
    <citation type="submission" date="2017-06" db="EMBL/GenBank/DDBJ databases">
        <title>Genome sequencing of cyanobaciteial culture collection at National Institute for Environmental Studies (NIES).</title>
        <authorList>
            <person name="Hirose Y."/>
            <person name="Shimura Y."/>
            <person name="Fujisawa T."/>
            <person name="Nakamura Y."/>
            <person name="Kawachi M."/>
        </authorList>
    </citation>
    <scope>NUCLEOTIDE SEQUENCE [LARGE SCALE GENOMIC DNA]</scope>
    <source>
        <strain evidence="5 6">NIES-806</strain>
    </source>
</reference>
<gene>
    <name evidence="5" type="ORF">NIES806_21320</name>
</gene>